<dbReference type="InterPro" id="IPR005061">
    <property type="entry name" value="Ist1"/>
</dbReference>
<protein>
    <recommendedName>
        <fullName evidence="5">Vacuolar protein sorting-associated protein Ist1</fullName>
    </recommendedName>
</protein>
<proteinExistence type="inferred from homology"/>
<dbReference type="GO" id="GO:0015031">
    <property type="term" value="P:protein transport"/>
    <property type="evidence" value="ECO:0007669"/>
    <property type="project" value="InterPro"/>
</dbReference>
<dbReference type="Pfam" id="PF03398">
    <property type="entry name" value="Ist1"/>
    <property type="match status" value="1"/>
</dbReference>
<organism evidence="3 4">
    <name type="scientific">Kipferlia bialata</name>
    <dbReference type="NCBI Taxonomy" id="797122"/>
    <lineage>
        <taxon>Eukaryota</taxon>
        <taxon>Metamonada</taxon>
        <taxon>Carpediemonas-like organisms</taxon>
        <taxon>Kipferlia</taxon>
    </lineage>
</organism>
<dbReference type="PANTHER" id="PTHR12161:SF5">
    <property type="entry name" value="IST1 HOMOLOG"/>
    <property type="match status" value="1"/>
</dbReference>
<gene>
    <name evidence="3" type="ORF">KIPB_012150</name>
</gene>
<evidence type="ECO:0000256" key="1">
    <source>
        <dbReference type="ARBA" id="ARBA00005536"/>
    </source>
</evidence>
<reference evidence="3 4" key="1">
    <citation type="journal article" date="2018" name="PLoS ONE">
        <title>The draft genome of Kipferlia bialata reveals reductive genome evolution in fornicate parasites.</title>
        <authorList>
            <person name="Tanifuji G."/>
            <person name="Takabayashi S."/>
            <person name="Kume K."/>
            <person name="Takagi M."/>
            <person name="Nakayama T."/>
            <person name="Kamikawa R."/>
            <person name="Inagaki Y."/>
            <person name="Hashimoto T."/>
        </authorList>
    </citation>
    <scope>NUCLEOTIDE SEQUENCE [LARGE SCALE GENOMIC DNA]</scope>
    <source>
        <strain evidence="3">NY0173</strain>
    </source>
</reference>
<feature type="compositionally biased region" description="Low complexity" evidence="2">
    <location>
        <begin position="179"/>
        <end position="188"/>
    </location>
</feature>
<keyword evidence="4" id="KW-1185">Reference proteome</keyword>
<evidence type="ECO:0008006" key="5">
    <source>
        <dbReference type="Google" id="ProtNLM"/>
    </source>
</evidence>
<dbReference type="EMBL" id="BDIP01005255">
    <property type="protein sequence ID" value="GIQ89637.1"/>
    <property type="molecule type" value="Genomic_DNA"/>
</dbReference>
<evidence type="ECO:0000313" key="3">
    <source>
        <dbReference type="EMBL" id="GIQ89637.1"/>
    </source>
</evidence>
<sequence length="188" mass="20873">MVRMQTSRNLRTNNITRQRKEIAALLSSHKFELAKIKCDEMIREECFVEAYDLLETHLQRIQASLHLIDVNAPSPTPPPAMAASVRTVVWAAPYAENKDMMSLRNLVGQLYGQQYLKTVDGPGREEVDYGLQSKLTHQTSRPQVLSRYLAAIAEASGVEYDDPLAHTPLTAPPVPPGQTPGVVTLPPD</sequence>
<comment type="caution">
    <text evidence="3">The sequence shown here is derived from an EMBL/GenBank/DDBJ whole genome shotgun (WGS) entry which is preliminary data.</text>
</comment>
<dbReference type="InterPro" id="IPR042277">
    <property type="entry name" value="IST1-like"/>
</dbReference>
<evidence type="ECO:0000256" key="2">
    <source>
        <dbReference type="SAM" id="MobiDB-lite"/>
    </source>
</evidence>
<dbReference type="AlphaFoldDB" id="A0A9K3GNP8"/>
<dbReference type="PANTHER" id="PTHR12161">
    <property type="entry name" value="IST1 FAMILY MEMBER"/>
    <property type="match status" value="1"/>
</dbReference>
<feature type="region of interest" description="Disordered" evidence="2">
    <location>
        <begin position="163"/>
        <end position="188"/>
    </location>
</feature>
<accession>A0A9K3GNP8</accession>
<dbReference type="Gene3D" id="1.20.1260.60">
    <property type="entry name" value="Vacuolar protein sorting-associated protein Ist1"/>
    <property type="match status" value="1"/>
</dbReference>
<name>A0A9K3GNP8_9EUKA</name>
<dbReference type="Proteomes" id="UP000265618">
    <property type="component" value="Unassembled WGS sequence"/>
</dbReference>
<feature type="non-terminal residue" evidence="3">
    <location>
        <position position="1"/>
    </location>
</feature>
<evidence type="ECO:0000313" key="4">
    <source>
        <dbReference type="Proteomes" id="UP000265618"/>
    </source>
</evidence>
<dbReference type="OrthoDB" id="29853at2759"/>
<comment type="similarity">
    <text evidence="1">Belongs to the IST1 family.</text>
</comment>